<feature type="non-terminal residue" evidence="1">
    <location>
        <position position="1"/>
    </location>
</feature>
<sequence length="47" mass="5190">SDDTVMDDVSKQGRMIADMDSDVDVILEDAKEVDVEKSVDVDESEDV</sequence>
<dbReference type="EMBL" id="BKCJ011240828">
    <property type="protein sequence ID" value="GFD08774.1"/>
    <property type="molecule type" value="Genomic_DNA"/>
</dbReference>
<evidence type="ECO:0000313" key="1">
    <source>
        <dbReference type="EMBL" id="GFD08774.1"/>
    </source>
</evidence>
<accession>A0A699TKS6</accession>
<comment type="caution">
    <text evidence="1">The sequence shown here is derived from an EMBL/GenBank/DDBJ whole genome shotgun (WGS) entry which is preliminary data.</text>
</comment>
<gene>
    <name evidence="1" type="ORF">Tci_880743</name>
</gene>
<organism evidence="1">
    <name type="scientific">Tanacetum cinerariifolium</name>
    <name type="common">Dalmatian daisy</name>
    <name type="synonym">Chrysanthemum cinerariifolium</name>
    <dbReference type="NCBI Taxonomy" id="118510"/>
    <lineage>
        <taxon>Eukaryota</taxon>
        <taxon>Viridiplantae</taxon>
        <taxon>Streptophyta</taxon>
        <taxon>Embryophyta</taxon>
        <taxon>Tracheophyta</taxon>
        <taxon>Spermatophyta</taxon>
        <taxon>Magnoliopsida</taxon>
        <taxon>eudicotyledons</taxon>
        <taxon>Gunneridae</taxon>
        <taxon>Pentapetalae</taxon>
        <taxon>asterids</taxon>
        <taxon>campanulids</taxon>
        <taxon>Asterales</taxon>
        <taxon>Asteraceae</taxon>
        <taxon>Asteroideae</taxon>
        <taxon>Anthemideae</taxon>
        <taxon>Anthemidinae</taxon>
        <taxon>Tanacetum</taxon>
    </lineage>
</organism>
<reference evidence="1" key="1">
    <citation type="journal article" date="2019" name="Sci. Rep.">
        <title>Draft genome of Tanacetum cinerariifolium, the natural source of mosquito coil.</title>
        <authorList>
            <person name="Yamashiro T."/>
            <person name="Shiraishi A."/>
            <person name="Satake H."/>
            <person name="Nakayama K."/>
        </authorList>
    </citation>
    <scope>NUCLEOTIDE SEQUENCE</scope>
</reference>
<name>A0A699TKS6_TANCI</name>
<proteinExistence type="predicted"/>
<dbReference type="AlphaFoldDB" id="A0A699TKS6"/>
<protein>
    <submittedName>
        <fullName evidence="1">Uncharacterized protein</fullName>
    </submittedName>
</protein>